<keyword evidence="1" id="KW-0732">Signal</keyword>
<protein>
    <submittedName>
        <fullName evidence="2">Uncharacterized protein</fullName>
    </submittedName>
</protein>
<evidence type="ECO:0000313" key="2">
    <source>
        <dbReference type="EMBL" id="GEO05122.1"/>
    </source>
</evidence>
<organism evidence="2 3">
    <name type="scientific">Adhaeribacter aerolatus</name>
    <dbReference type="NCBI Taxonomy" id="670289"/>
    <lineage>
        <taxon>Bacteria</taxon>
        <taxon>Pseudomonadati</taxon>
        <taxon>Bacteroidota</taxon>
        <taxon>Cytophagia</taxon>
        <taxon>Cytophagales</taxon>
        <taxon>Hymenobacteraceae</taxon>
        <taxon>Adhaeribacter</taxon>
    </lineage>
</organism>
<dbReference type="PROSITE" id="PS51257">
    <property type="entry name" value="PROKAR_LIPOPROTEIN"/>
    <property type="match status" value="1"/>
</dbReference>
<gene>
    <name evidence="2" type="ORF">AAE02nite_27860</name>
</gene>
<accession>A0A512AZI3</accession>
<feature type="chain" id="PRO_5022147979" evidence="1">
    <location>
        <begin position="21"/>
        <end position="376"/>
    </location>
</feature>
<feature type="signal peptide" evidence="1">
    <location>
        <begin position="1"/>
        <end position="20"/>
    </location>
</feature>
<proteinExistence type="predicted"/>
<dbReference type="EMBL" id="BJYS01000020">
    <property type="protein sequence ID" value="GEO05122.1"/>
    <property type="molecule type" value="Genomic_DNA"/>
</dbReference>
<keyword evidence="3" id="KW-1185">Reference proteome</keyword>
<comment type="caution">
    <text evidence="2">The sequence shown here is derived from an EMBL/GenBank/DDBJ whole genome shotgun (WGS) entry which is preliminary data.</text>
</comment>
<name>A0A512AZI3_9BACT</name>
<dbReference type="AlphaFoldDB" id="A0A512AZI3"/>
<evidence type="ECO:0000313" key="3">
    <source>
        <dbReference type="Proteomes" id="UP000321532"/>
    </source>
</evidence>
<dbReference type="Proteomes" id="UP000321532">
    <property type="component" value="Unassembled WGS sequence"/>
</dbReference>
<dbReference type="OrthoDB" id="848102at2"/>
<evidence type="ECO:0000256" key="1">
    <source>
        <dbReference type="SAM" id="SignalP"/>
    </source>
</evidence>
<reference evidence="2 3" key="1">
    <citation type="submission" date="2019-07" db="EMBL/GenBank/DDBJ databases">
        <title>Whole genome shotgun sequence of Adhaeribacter aerolatus NBRC 106133.</title>
        <authorList>
            <person name="Hosoyama A."/>
            <person name="Uohara A."/>
            <person name="Ohji S."/>
            <person name="Ichikawa N."/>
        </authorList>
    </citation>
    <scope>NUCLEOTIDE SEQUENCE [LARGE SCALE GENOMIC DNA]</scope>
    <source>
        <strain evidence="2 3">NBRC 106133</strain>
    </source>
</reference>
<sequence>MKATLLKSCYLAAAVSLFYACSPEEQSVKELDKISSSEKAMTTDMLSFDNGVTRTSNFVTTATTDGGAIIGIRGIQRSFVPNWSPANPGEYSAENRANLFNTNNTPVSVPDATIPGGSRISDDGDLDAASNTGNAFIINHNSRYDVPDDWAWGGAMYVDFSALGTVTLKNLVFLDNEENGTYIKLFNASNMQIGANIPVANLGNASSQVVNLGNTPGVARMEVHLGTTSVTGSGAIDNITFDREIPETGCTKTQGYWKTHSKYDGAKKYDDTWKKVGEDTPFFTSGETYYSIFGVQPRGNSYYSLAHQYIATKLNLATGATAPTSVMTAYNSATTFFTNNTPAAVAASKTLQATATQLAGILDAYNNGVTGPGHCD</sequence>
<dbReference type="RefSeq" id="WP_146898450.1">
    <property type="nucleotide sequence ID" value="NZ_BJYS01000020.1"/>
</dbReference>